<evidence type="ECO:0000256" key="3">
    <source>
        <dbReference type="ARBA" id="ARBA00023163"/>
    </source>
</evidence>
<dbReference type="Gene3D" id="1.10.10.10">
    <property type="entry name" value="Winged helix-like DNA-binding domain superfamily/Winged helix DNA-binding domain"/>
    <property type="match status" value="1"/>
</dbReference>
<accession>A0A4D7C516</accession>
<evidence type="ECO:0000256" key="1">
    <source>
        <dbReference type="ARBA" id="ARBA00023015"/>
    </source>
</evidence>
<dbReference type="GO" id="GO:0003677">
    <property type="term" value="F:DNA binding"/>
    <property type="evidence" value="ECO:0007669"/>
    <property type="project" value="UniProtKB-KW"/>
</dbReference>
<keyword evidence="2" id="KW-0238">DNA-binding</keyword>
<dbReference type="SUPFAM" id="SSF46785">
    <property type="entry name" value="Winged helix' DNA-binding domain"/>
    <property type="match status" value="1"/>
</dbReference>
<dbReference type="KEGG" id="hgn:E6W36_00415"/>
<keyword evidence="3" id="KW-0804">Transcription</keyword>
<name>A0A4D7C516_9SPHN</name>
<dbReference type="AlphaFoldDB" id="A0A4D7C516"/>
<dbReference type="Proteomes" id="UP000298714">
    <property type="component" value="Chromosome"/>
</dbReference>
<keyword evidence="1" id="KW-0805">Transcription regulation</keyword>
<evidence type="ECO:0000313" key="6">
    <source>
        <dbReference type="Proteomes" id="UP000298714"/>
    </source>
</evidence>
<dbReference type="GO" id="GO:0006355">
    <property type="term" value="P:regulation of DNA-templated transcription"/>
    <property type="evidence" value="ECO:0007669"/>
    <property type="project" value="UniProtKB-ARBA"/>
</dbReference>
<dbReference type="CDD" id="cd00090">
    <property type="entry name" value="HTH_ARSR"/>
    <property type="match status" value="1"/>
</dbReference>
<protein>
    <submittedName>
        <fullName evidence="5">Helix-turn-helix transcriptional regulator</fullName>
    </submittedName>
</protein>
<evidence type="ECO:0000313" key="5">
    <source>
        <dbReference type="EMBL" id="QCI78650.1"/>
    </source>
</evidence>
<organism evidence="5 6">
    <name type="scientific">Hankyongella ginsenosidimutans</name>
    <dbReference type="NCBI Taxonomy" id="1763828"/>
    <lineage>
        <taxon>Bacteria</taxon>
        <taxon>Pseudomonadati</taxon>
        <taxon>Pseudomonadota</taxon>
        <taxon>Alphaproteobacteria</taxon>
        <taxon>Sphingomonadales</taxon>
        <taxon>Sphingomonadaceae</taxon>
        <taxon>Hankyongella</taxon>
    </lineage>
</organism>
<gene>
    <name evidence="5" type="ORF">E6W36_00415</name>
</gene>
<dbReference type="EMBL" id="CP039704">
    <property type="protein sequence ID" value="QCI78650.1"/>
    <property type="molecule type" value="Genomic_DNA"/>
</dbReference>
<sequence>MRKQRHDIENVSFCPMECTLDVMGGKWKSVILYRLLDGPKRFGELGRLLCNITQRTLTQQLRELEADGLVIRTVYPEVPPRVDYRLSALGLSLEPILTSLLEWGRAYLVAPPQASMKVQDGARL</sequence>
<dbReference type="InterPro" id="IPR002577">
    <property type="entry name" value="HTH_HxlR"/>
</dbReference>
<reference evidence="6" key="1">
    <citation type="submission" date="2019-04" db="EMBL/GenBank/DDBJ databases">
        <title>Complete genome sequence of Sphingomonas sp. W1-2-3.</title>
        <authorList>
            <person name="Im W.T."/>
        </authorList>
    </citation>
    <scope>NUCLEOTIDE SEQUENCE [LARGE SCALE GENOMIC DNA]</scope>
    <source>
        <strain evidence="6">W1-2-3</strain>
    </source>
</reference>
<dbReference type="PANTHER" id="PTHR33204:SF29">
    <property type="entry name" value="TRANSCRIPTIONAL REGULATOR"/>
    <property type="match status" value="1"/>
</dbReference>
<dbReference type="InterPro" id="IPR036390">
    <property type="entry name" value="WH_DNA-bd_sf"/>
</dbReference>
<proteinExistence type="predicted"/>
<dbReference type="Pfam" id="PF01638">
    <property type="entry name" value="HxlR"/>
    <property type="match status" value="1"/>
</dbReference>
<dbReference type="RefSeq" id="WP_222873405.1">
    <property type="nucleotide sequence ID" value="NZ_CP039704.1"/>
</dbReference>
<dbReference type="PANTHER" id="PTHR33204">
    <property type="entry name" value="TRANSCRIPTIONAL REGULATOR, MARR FAMILY"/>
    <property type="match status" value="1"/>
</dbReference>
<dbReference type="PROSITE" id="PS51118">
    <property type="entry name" value="HTH_HXLR"/>
    <property type="match status" value="1"/>
</dbReference>
<feature type="domain" description="HTH hxlR-type" evidence="4">
    <location>
        <begin position="14"/>
        <end position="112"/>
    </location>
</feature>
<dbReference type="InterPro" id="IPR036388">
    <property type="entry name" value="WH-like_DNA-bd_sf"/>
</dbReference>
<dbReference type="InterPro" id="IPR011991">
    <property type="entry name" value="ArsR-like_HTH"/>
</dbReference>
<evidence type="ECO:0000259" key="4">
    <source>
        <dbReference type="PROSITE" id="PS51118"/>
    </source>
</evidence>
<keyword evidence="6" id="KW-1185">Reference proteome</keyword>
<evidence type="ECO:0000256" key="2">
    <source>
        <dbReference type="ARBA" id="ARBA00023125"/>
    </source>
</evidence>